<dbReference type="InterPro" id="IPR050261">
    <property type="entry name" value="FrsA_esterase"/>
</dbReference>
<dbReference type="PANTHER" id="PTHR22946">
    <property type="entry name" value="DIENELACTONE HYDROLASE DOMAIN-CONTAINING PROTEIN-RELATED"/>
    <property type="match status" value="1"/>
</dbReference>
<proteinExistence type="predicted"/>
<dbReference type="Pfam" id="PF01738">
    <property type="entry name" value="DLH"/>
    <property type="match status" value="1"/>
</dbReference>
<keyword evidence="2" id="KW-0732">Signal</keyword>
<dbReference type="InterPro" id="IPR029058">
    <property type="entry name" value="AB_hydrolase_fold"/>
</dbReference>
<evidence type="ECO:0000259" key="3">
    <source>
        <dbReference type="Pfam" id="PF01738"/>
    </source>
</evidence>
<dbReference type="EC" id="3.1.-.-" evidence="4"/>
<keyword evidence="1 4" id="KW-0378">Hydrolase</keyword>
<dbReference type="Gene3D" id="3.40.50.1820">
    <property type="entry name" value="alpha/beta hydrolase"/>
    <property type="match status" value="1"/>
</dbReference>
<dbReference type="RefSeq" id="WP_284102847.1">
    <property type="nucleotide sequence ID" value="NZ_JARRAF010000040.1"/>
</dbReference>
<keyword evidence="5" id="KW-1185">Reference proteome</keyword>
<dbReference type="Proteomes" id="UP001172778">
    <property type="component" value="Unassembled WGS sequence"/>
</dbReference>
<protein>
    <submittedName>
        <fullName evidence="4">Dienelactone hydrolase family protein</fullName>
        <ecNumber evidence="4">3.1.-.-</ecNumber>
    </submittedName>
</protein>
<comment type="caution">
    <text evidence="4">The sequence shown here is derived from an EMBL/GenBank/DDBJ whole genome shotgun (WGS) entry which is preliminary data.</text>
</comment>
<dbReference type="InterPro" id="IPR002925">
    <property type="entry name" value="Dienelactn_hydro"/>
</dbReference>
<name>A0ABT7E2I4_9NEIS</name>
<evidence type="ECO:0000256" key="2">
    <source>
        <dbReference type="SAM" id="SignalP"/>
    </source>
</evidence>
<dbReference type="PANTHER" id="PTHR22946:SF9">
    <property type="entry name" value="POLYKETIDE TRANSFERASE AF380"/>
    <property type="match status" value="1"/>
</dbReference>
<evidence type="ECO:0000313" key="5">
    <source>
        <dbReference type="Proteomes" id="UP001172778"/>
    </source>
</evidence>
<accession>A0ABT7E2I4</accession>
<feature type="chain" id="PRO_5046941790" evidence="2">
    <location>
        <begin position="19"/>
        <end position="298"/>
    </location>
</feature>
<feature type="domain" description="Dienelactone hydrolase" evidence="3">
    <location>
        <begin position="38"/>
        <end position="271"/>
    </location>
</feature>
<feature type="signal peptide" evidence="2">
    <location>
        <begin position="1"/>
        <end position="18"/>
    </location>
</feature>
<dbReference type="GO" id="GO:0016787">
    <property type="term" value="F:hydrolase activity"/>
    <property type="evidence" value="ECO:0007669"/>
    <property type="project" value="UniProtKB-KW"/>
</dbReference>
<evidence type="ECO:0000256" key="1">
    <source>
        <dbReference type="ARBA" id="ARBA00022801"/>
    </source>
</evidence>
<organism evidence="4 5">
    <name type="scientific">Parachitinimonas caeni</name>
    <dbReference type="NCBI Taxonomy" id="3031301"/>
    <lineage>
        <taxon>Bacteria</taxon>
        <taxon>Pseudomonadati</taxon>
        <taxon>Pseudomonadota</taxon>
        <taxon>Betaproteobacteria</taxon>
        <taxon>Neisseriales</taxon>
        <taxon>Chitinibacteraceae</taxon>
        <taxon>Parachitinimonas</taxon>
    </lineage>
</organism>
<dbReference type="SUPFAM" id="SSF53474">
    <property type="entry name" value="alpha/beta-Hydrolases"/>
    <property type="match status" value="1"/>
</dbReference>
<evidence type="ECO:0000313" key="4">
    <source>
        <dbReference type="EMBL" id="MDK2126528.1"/>
    </source>
</evidence>
<dbReference type="EMBL" id="JARRAF010000040">
    <property type="protein sequence ID" value="MDK2126528.1"/>
    <property type="molecule type" value="Genomic_DNA"/>
</dbReference>
<sequence>MRITPLIYLALTTLSTVAAETISFPAPNNLTLSGEWFPAKAPPAPAVILAHGCAGLYGTQNTIHPRDAAMVEYLNERGYSVLMVDSFRPRGMKEICTTPISKRTISPTDRANDLYAGLEWLTKRPDVDGKRVGLLGWSNGGSTTLRTIGQNRPASSARFAAAISFYPGCAGPAESGFTPTAPLLILIGAEDDWTPAAPCQKLVEQYGKKQPPIELVSYPNTWHDFDNPMLKAKRLRSDVPNGVRPGSGVTLAPNPEAARDAWQRTAEWLGRWMPAPHAAAPAPDLHTMPAPIASKAKP</sequence>
<gene>
    <name evidence="4" type="ORF">PZA18_21020</name>
</gene>
<reference evidence="4" key="1">
    <citation type="submission" date="2023-03" db="EMBL/GenBank/DDBJ databases">
        <title>Chitinimonas shenzhenensis gen. nov., sp. nov., a novel member of family Burkholderiaceae isolated from activated sludge collected in Shen Zhen, China.</title>
        <authorList>
            <person name="Wang X."/>
        </authorList>
    </citation>
    <scope>NUCLEOTIDE SEQUENCE</scope>
    <source>
        <strain evidence="4">DQS-5</strain>
    </source>
</reference>